<reference evidence="2" key="1">
    <citation type="journal article" date="2022" name="Int. J. Mol. Sci.">
        <title>Draft Genome of Tanacetum Coccineum: Genomic Comparison of Closely Related Tanacetum-Family Plants.</title>
        <authorList>
            <person name="Yamashiro T."/>
            <person name="Shiraishi A."/>
            <person name="Nakayama K."/>
            <person name="Satake H."/>
        </authorList>
    </citation>
    <scope>NUCLEOTIDE SEQUENCE</scope>
</reference>
<evidence type="ECO:0000313" key="2">
    <source>
        <dbReference type="EMBL" id="GJT52607.1"/>
    </source>
</evidence>
<name>A0ABQ5EP14_9ASTR</name>
<gene>
    <name evidence="2" type="ORF">Tco_0978764</name>
</gene>
<reference evidence="2" key="2">
    <citation type="submission" date="2022-01" db="EMBL/GenBank/DDBJ databases">
        <authorList>
            <person name="Yamashiro T."/>
            <person name="Shiraishi A."/>
            <person name="Satake H."/>
            <person name="Nakayama K."/>
        </authorList>
    </citation>
    <scope>NUCLEOTIDE SEQUENCE</scope>
</reference>
<protein>
    <submittedName>
        <fullName evidence="2">Uncharacterized protein</fullName>
    </submittedName>
</protein>
<dbReference type="EMBL" id="BQNB010016512">
    <property type="protein sequence ID" value="GJT52607.1"/>
    <property type="molecule type" value="Genomic_DNA"/>
</dbReference>
<comment type="caution">
    <text evidence="2">The sequence shown here is derived from an EMBL/GenBank/DDBJ whole genome shotgun (WGS) entry which is preliminary data.</text>
</comment>
<evidence type="ECO:0000313" key="3">
    <source>
        <dbReference type="Proteomes" id="UP001151760"/>
    </source>
</evidence>
<accession>A0ABQ5EP14</accession>
<feature type="compositionally biased region" description="Polar residues" evidence="1">
    <location>
        <begin position="50"/>
        <end position="60"/>
    </location>
</feature>
<dbReference type="Proteomes" id="UP001151760">
    <property type="component" value="Unassembled WGS sequence"/>
</dbReference>
<evidence type="ECO:0000256" key="1">
    <source>
        <dbReference type="SAM" id="MobiDB-lite"/>
    </source>
</evidence>
<organism evidence="2 3">
    <name type="scientific">Tanacetum coccineum</name>
    <dbReference type="NCBI Taxonomy" id="301880"/>
    <lineage>
        <taxon>Eukaryota</taxon>
        <taxon>Viridiplantae</taxon>
        <taxon>Streptophyta</taxon>
        <taxon>Embryophyta</taxon>
        <taxon>Tracheophyta</taxon>
        <taxon>Spermatophyta</taxon>
        <taxon>Magnoliopsida</taxon>
        <taxon>eudicotyledons</taxon>
        <taxon>Gunneridae</taxon>
        <taxon>Pentapetalae</taxon>
        <taxon>asterids</taxon>
        <taxon>campanulids</taxon>
        <taxon>Asterales</taxon>
        <taxon>Asteraceae</taxon>
        <taxon>Asteroideae</taxon>
        <taxon>Anthemideae</taxon>
        <taxon>Anthemidinae</taxon>
        <taxon>Tanacetum</taxon>
    </lineage>
</organism>
<sequence length="93" mass="10280">MVSNPHGFIIHWIKIFENHEKVTKVVDIENWRIDNSQVLRWVVSLIERNSPVSSTKSSIHSGGDSGGNEGVATSGCWHGEDDEDDEDHGGVVV</sequence>
<keyword evidence="3" id="KW-1185">Reference proteome</keyword>
<feature type="region of interest" description="Disordered" evidence="1">
    <location>
        <begin position="50"/>
        <end position="93"/>
    </location>
</feature>
<proteinExistence type="predicted"/>